<protein>
    <recommendedName>
        <fullName evidence="1">Heterokaryon incompatibility domain-containing protein</fullName>
    </recommendedName>
</protein>
<dbReference type="RefSeq" id="XP_007866998.1">
    <property type="nucleotide sequence ID" value="XM_007868807.1"/>
</dbReference>
<dbReference type="InterPro" id="IPR052895">
    <property type="entry name" value="HetReg/Transcr_Mod"/>
</dbReference>
<gene>
    <name evidence="2" type="ORF">GLOTRDRAFT_130091</name>
</gene>
<proteinExistence type="predicted"/>
<dbReference type="EMBL" id="KB469303">
    <property type="protein sequence ID" value="EPQ54740.1"/>
    <property type="molecule type" value="Genomic_DNA"/>
</dbReference>
<accession>S7RK25</accession>
<organism evidence="2 3">
    <name type="scientific">Gloeophyllum trabeum (strain ATCC 11539 / FP-39264 / Madison 617)</name>
    <name type="common">Brown rot fungus</name>
    <dbReference type="NCBI Taxonomy" id="670483"/>
    <lineage>
        <taxon>Eukaryota</taxon>
        <taxon>Fungi</taxon>
        <taxon>Dikarya</taxon>
        <taxon>Basidiomycota</taxon>
        <taxon>Agaricomycotina</taxon>
        <taxon>Agaricomycetes</taxon>
        <taxon>Gloeophyllales</taxon>
        <taxon>Gloeophyllaceae</taxon>
        <taxon>Gloeophyllum</taxon>
    </lineage>
</organism>
<evidence type="ECO:0000313" key="3">
    <source>
        <dbReference type="Proteomes" id="UP000030669"/>
    </source>
</evidence>
<keyword evidence="3" id="KW-1185">Reference proteome</keyword>
<dbReference type="PANTHER" id="PTHR24148:SF64">
    <property type="entry name" value="HETEROKARYON INCOMPATIBILITY DOMAIN-CONTAINING PROTEIN"/>
    <property type="match status" value="1"/>
</dbReference>
<dbReference type="Proteomes" id="UP000030669">
    <property type="component" value="Unassembled WGS sequence"/>
</dbReference>
<dbReference type="InterPro" id="IPR010730">
    <property type="entry name" value="HET"/>
</dbReference>
<dbReference type="AlphaFoldDB" id="S7RK25"/>
<dbReference type="Pfam" id="PF06985">
    <property type="entry name" value="HET"/>
    <property type="match status" value="1"/>
</dbReference>
<evidence type="ECO:0000313" key="2">
    <source>
        <dbReference type="EMBL" id="EPQ54740.1"/>
    </source>
</evidence>
<dbReference type="PANTHER" id="PTHR24148">
    <property type="entry name" value="ANKYRIN REPEAT DOMAIN-CONTAINING PROTEIN 39 HOMOLOG-RELATED"/>
    <property type="match status" value="1"/>
</dbReference>
<dbReference type="OMA" id="PWIHRSW"/>
<reference evidence="2 3" key="1">
    <citation type="journal article" date="2012" name="Science">
        <title>The Paleozoic origin of enzymatic lignin decomposition reconstructed from 31 fungal genomes.</title>
        <authorList>
            <person name="Floudas D."/>
            <person name="Binder M."/>
            <person name="Riley R."/>
            <person name="Barry K."/>
            <person name="Blanchette R.A."/>
            <person name="Henrissat B."/>
            <person name="Martinez A.T."/>
            <person name="Otillar R."/>
            <person name="Spatafora J.W."/>
            <person name="Yadav J.S."/>
            <person name="Aerts A."/>
            <person name="Benoit I."/>
            <person name="Boyd A."/>
            <person name="Carlson A."/>
            <person name="Copeland A."/>
            <person name="Coutinho P.M."/>
            <person name="de Vries R.P."/>
            <person name="Ferreira P."/>
            <person name="Findley K."/>
            <person name="Foster B."/>
            <person name="Gaskell J."/>
            <person name="Glotzer D."/>
            <person name="Gorecki P."/>
            <person name="Heitman J."/>
            <person name="Hesse C."/>
            <person name="Hori C."/>
            <person name="Igarashi K."/>
            <person name="Jurgens J.A."/>
            <person name="Kallen N."/>
            <person name="Kersten P."/>
            <person name="Kohler A."/>
            <person name="Kuees U."/>
            <person name="Kumar T.K.A."/>
            <person name="Kuo A."/>
            <person name="LaButti K."/>
            <person name="Larrondo L.F."/>
            <person name="Lindquist E."/>
            <person name="Ling A."/>
            <person name="Lombard V."/>
            <person name="Lucas S."/>
            <person name="Lundell T."/>
            <person name="Martin R."/>
            <person name="McLaughlin D.J."/>
            <person name="Morgenstern I."/>
            <person name="Morin E."/>
            <person name="Murat C."/>
            <person name="Nagy L.G."/>
            <person name="Nolan M."/>
            <person name="Ohm R.A."/>
            <person name="Patyshakuliyeva A."/>
            <person name="Rokas A."/>
            <person name="Ruiz-Duenas F.J."/>
            <person name="Sabat G."/>
            <person name="Salamov A."/>
            <person name="Samejima M."/>
            <person name="Schmutz J."/>
            <person name="Slot J.C."/>
            <person name="St John F."/>
            <person name="Stenlid J."/>
            <person name="Sun H."/>
            <person name="Sun S."/>
            <person name="Syed K."/>
            <person name="Tsang A."/>
            <person name="Wiebenga A."/>
            <person name="Young D."/>
            <person name="Pisabarro A."/>
            <person name="Eastwood D.C."/>
            <person name="Martin F."/>
            <person name="Cullen D."/>
            <person name="Grigoriev I.V."/>
            <person name="Hibbett D.S."/>
        </authorList>
    </citation>
    <scope>NUCLEOTIDE SEQUENCE [LARGE SCALE GENOMIC DNA]</scope>
    <source>
        <strain evidence="2 3">ATCC 11539</strain>
    </source>
</reference>
<feature type="domain" description="Heterokaryon incompatibility" evidence="1">
    <location>
        <begin position="3"/>
        <end position="92"/>
    </location>
</feature>
<dbReference type="GeneID" id="19302050"/>
<dbReference type="OrthoDB" id="5303367at2759"/>
<dbReference type="HOGENOM" id="CLU_020536_0_0_1"/>
<dbReference type="KEGG" id="gtr:GLOTRDRAFT_130091"/>
<name>S7RK25_GLOTA</name>
<dbReference type="eggNOG" id="ENOG502RYNU">
    <property type="taxonomic scope" value="Eukaryota"/>
</dbReference>
<evidence type="ECO:0000259" key="1">
    <source>
        <dbReference type="Pfam" id="PF06985"/>
    </source>
</evidence>
<sequence length="579" mass="65358">MKYSAISYVWRGLGLLPSTENRWLKIKQDERGDRINVEVLCHAAAASLHRGIPHIWMDRLCIMQTNTDDKNWQIRKMFGIYQDCSLCIVLPGGMQRLVRLDEETTWIHRGWTLQEVLAPPEVHVLFEWRLGSGEARGGEGKLQHVQEVMIKESAMASMPMILEACTVGYLSFTSTERNQAKPYMVKAAMFSDIESHSYNDPPFWQPQRKVLAPNIAALTVAMDLEGIFDTTAKNYAIWQSSLMRTSSRPVDMVFSIMGLFGVTLDTKSFSRNDRLCATMALASEILRKREEASWLGVAFRIAPCRYLSTFAAFPQTSVAGKALVPTKEGGQQVSHLITNEYPYVDALCPMPHGSMDEHGYLKFEGKAVPITRLLQKAEGSQTDQAQVAPTRPSVITAVDGSRWKVRKENDSLEQAVDSGARPEVTGGAEAFVVLLGWFNEYYPGGTPAHDANNIRAMLLQEHDPEGRCYHLRSYVYLSQRTYSWVKSWKEYPFLVGGPDTFTECDGTESSSSELVEIVVPEARYPFPSSSRKDVTLRDQVIRKSRWAVDQRILENMLQSPPMERLCDYAESNTPIHYLG</sequence>